<evidence type="ECO:0000313" key="2">
    <source>
        <dbReference type="EMBL" id="TPG11611.1"/>
    </source>
</evidence>
<comment type="caution">
    <text evidence="2">The sequence shown here is derived from an EMBL/GenBank/DDBJ whole genome shotgun (WGS) entry which is preliminary data.</text>
</comment>
<keyword evidence="1" id="KW-1133">Transmembrane helix</keyword>
<accession>A0A502CIP6</accession>
<keyword evidence="1" id="KW-0812">Transmembrane</keyword>
<evidence type="ECO:0000313" key="3">
    <source>
        <dbReference type="Proteomes" id="UP000319486"/>
    </source>
</evidence>
<dbReference type="Proteomes" id="UP000319486">
    <property type="component" value="Unassembled WGS sequence"/>
</dbReference>
<dbReference type="AlphaFoldDB" id="A0A502CIP6"/>
<dbReference type="EMBL" id="RCZO01000001">
    <property type="protein sequence ID" value="TPG11611.1"/>
    <property type="molecule type" value="Genomic_DNA"/>
</dbReference>
<keyword evidence="1" id="KW-0472">Membrane</keyword>
<protein>
    <submittedName>
        <fullName evidence="2">Uncharacterized protein</fullName>
    </submittedName>
</protein>
<proteinExistence type="predicted"/>
<organism evidence="2 3">
    <name type="scientific">Rhodanobacter glycinis</name>
    <dbReference type="NCBI Taxonomy" id="582702"/>
    <lineage>
        <taxon>Bacteria</taxon>
        <taxon>Pseudomonadati</taxon>
        <taxon>Pseudomonadota</taxon>
        <taxon>Gammaproteobacteria</taxon>
        <taxon>Lysobacterales</taxon>
        <taxon>Rhodanobacteraceae</taxon>
        <taxon>Rhodanobacter</taxon>
    </lineage>
</organism>
<gene>
    <name evidence="2" type="ORF">EAH88_03640</name>
</gene>
<reference evidence="2 3" key="1">
    <citation type="journal article" date="2019" name="Environ. Microbiol.">
        <title>Species interactions and distinct microbial communities in high Arctic permafrost affected cryosols are associated with the CH4 and CO2 gas fluxes.</title>
        <authorList>
            <person name="Altshuler I."/>
            <person name="Hamel J."/>
            <person name="Turney S."/>
            <person name="Magnuson E."/>
            <person name="Levesque R."/>
            <person name="Greer C."/>
            <person name="Whyte L.G."/>
        </authorList>
    </citation>
    <scope>NUCLEOTIDE SEQUENCE [LARGE SCALE GENOMIC DNA]</scope>
    <source>
        <strain evidence="2 3">S13Y</strain>
    </source>
</reference>
<sequence length="162" mass="18687">MRRLSSSTTFFYKRVFPLLWVGFVLIISGVQFWAVQHARADARSGSLFPLVLMPLFVVGVMFLLYRKLLRDLLDEVWLDGDWLVVKNRGEKIRVALRDVMNVNATTMTNPRRVTVMLRTDSRFGRNLTFMPASPRRFLSGFNPDPIANELIERVDALRGVAR</sequence>
<feature type="transmembrane region" description="Helical" evidence="1">
    <location>
        <begin position="46"/>
        <end position="65"/>
    </location>
</feature>
<dbReference type="RefSeq" id="WP_140649049.1">
    <property type="nucleotide sequence ID" value="NZ_RCZO01000001.1"/>
</dbReference>
<feature type="transmembrane region" description="Helical" evidence="1">
    <location>
        <begin position="12"/>
        <end position="34"/>
    </location>
</feature>
<evidence type="ECO:0000256" key="1">
    <source>
        <dbReference type="SAM" id="Phobius"/>
    </source>
</evidence>
<name>A0A502CIP6_9GAMM</name>
<keyword evidence="3" id="KW-1185">Reference proteome</keyword>